<proteinExistence type="predicted"/>
<feature type="compositionally biased region" description="Basic and acidic residues" evidence="1">
    <location>
        <begin position="153"/>
        <end position="170"/>
    </location>
</feature>
<name>A0A840PRW7_9ACTN</name>
<feature type="region of interest" description="Disordered" evidence="1">
    <location>
        <begin position="125"/>
        <end position="214"/>
    </location>
</feature>
<dbReference type="RefSeq" id="WP_185057312.1">
    <property type="nucleotide sequence ID" value="NZ_BAABIX010000005.1"/>
</dbReference>
<dbReference type="EMBL" id="JACHGN010000045">
    <property type="protein sequence ID" value="MBB5140530.1"/>
    <property type="molecule type" value="Genomic_DNA"/>
</dbReference>
<protein>
    <submittedName>
        <fullName evidence="2">Uncharacterized protein</fullName>
    </submittedName>
</protein>
<dbReference type="Proteomes" id="UP000578449">
    <property type="component" value="Unassembled WGS sequence"/>
</dbReference>
<dbReference type="AlphaFoldDB" id="A0A840PRW7"/>
<organism evidence="2 3">
    <name type="scientific">Thermocatellispora tengchongensis</name>
    <dbReference type="NCBI Taxonomy" id="1073253"/>
    <lineage>
        <taxon>Bacteria</taxon>
        <taxon>Bacillati</taxon>
        <taxon>Actinomycetota</taxon>
        <taxon>Actinomycetes</taxon>
        <taxon>Streptosporangiales</taxon>
        <taxon>Streptosporangiaceae</taxon>
        <taxon>Thermocatellispora</taxon>
    </lineage>
</organism>
<comment type="caution">
    <text evidence="2">The sequence shown here is derived from an EMBL/GenBank/DDBJ whole genome shotgun (WGS) entry which is preliminary data.</text>
</comment>
<feature type="compositionally biased region" description="Polar residues" evidence="1">
    <location>
        <begin position="194"/>
        <end position="203"/>
    </location>
</feature>
<feature type="region of interest" description="Disordered" evidence="1">
    <location>
        <begin position="266"/>
        <end position="312"/>
    </location>
</feature>
<evidence type="ECO:0000313" key="3">
    <source>
        <dbReference type="Proteomes" id="UP000578449"/>
    </source>
</evidence>
<reference evidence="2 3" key="1">
    <citation type="submission" date="2020-08" db="EMBL/GenBank/DDBJ databases">
        <title>Genomic Encyclopedia of Type Strains, Phase IV (KMG-IV): sequencing the most valuable type-strain genomes for metagenomic binning, comparative biology and taxonomic classification.</title>
        <authorList>
            <person name="Goeker M."/>
        </authorList>
    </citation>
    <scope>NUCLEOTIDE SEQUENCE [LARGE SCALE GENOMIC DNA]</scope>
    <source>
        <strain evidence="2 3">DSM 45615</strain>
    </source>
</reference>
<gene>
    <name evidence="2" type="ORF">HNP84_010298</name>
</gene>
<accession>A0A840PRW7</accession>
<keyword evidence="3" id="KW-1185">Reference proteome</keyword>
<evidence type="ECO:0000313" key="2">
    <source>
        <dbReference type="EMBL" id="MBB5140530.1"/>
    </source>
</evidence>
<sequence length="312" mass="34575">MSADSETAIVAGRLFPRWLQLQLIKPAREGEADPVPWFRVDDGFHSHRKVLTTKAAALGLWVIAGSWSSANLTEGFIPKAVLPRLMPGAARLAKELVAAGLWIEADNGFTFHDWIDYNPTAEEVNADREAARERMRKLRARRRQDGASSAETDGPRELEPPQRSREHTANVRENFGRSSGEVRNPVPSRPVPSANTSSQSSISPYPVGGQDDDDDLRQVDEMVMRLLAPLAAQPVTPEHAAWVRKTILAKGRGRVQHKTAYVKRALEKDPRPYLPQRQTETPTPAAGRCPIHHQDKPCRGCAADAKARKDEA</sequence>
<evidence type="ECO:0000256" key="1">
    <source>
        <dbReference type="SAM" id="MobiDB-lite"/>
    </source>
</evidence>